<dbReference type="WBParaSite" id="PTRK_0000972400.1">
    <property type="protein sequence ID" value="PTRK_0000972400.1"/>
    <property type="gene ID" value="PTRK_0000972400"/>
</dbReference>
<dbReference type="Gene3D" id="1.10.510.10">
    <property type="entry name" value="Transferase(Phosphotransferase) domain 1"/>
    <property type="match status" value="1"/>
</dbReference>
<dbReference type="AlphaFoldDB" id="A0A0N4ZMF6"/>
<dbReference type="InterPro" id="IPR011009">
    <property type="entry name" value="Kinase-like_dom_sf"/>
</dbReference>
<proteinExistence type="predicted"/>
<dbReference type="SUPFAM" id="SSF56112">
    <property type="entry name" value="Protein kinase-like (PK-like)"/>
    <property type="match status" value="1"/>
</dbReference>
<dbReference type="PANTHER" id="PTHR11909">
    <property type="entry name" value="CASEIN KINASE-RELATED"/>
    <property type="match status" value="1"/>
</dbReference>
<name>A0A0N4ZMF6_PARTI</name>
<protein>
    <submittedName>
        <fullName evidence="2">Protein kinase domain-containing protein</fullName>
    </submittedName>
</protein>
<organism evidence="1 2">
    <name type="scientific">Parastrongyloides trichosuri</name>
    <name type="common">Possum-specific nematode worm</name>
    <dbReference type="NCBI Taxonomy" id="131310"/>
    <lineage>
        <taxon>Eukaryota</taxon>
        <taxon>Metazoa</taxon>
        <taxon>Ecdysozoa</taxon>
        <taxon>Nematoda</taxon>
        <taxon>Chromadorea</taxon>
        <taxon>Rhabditida</taxon>
        <taxon>Tylenchina</taxon>
        <taxon>Panagrolaimomorpha</taxon>
        <taxon>Strongyloidoidea</taxon>
        <taxon>Strongyloididae</taxon>
        <taxon>Parastrongyloides</taxon>
    </lineage>
</organism>
<evidence type="ECO:0000313" key="2">
    <source>
        <dbReference type="WBParaSite" id="PTRK_0000972400.1"/>
    </source>
</evidence>
<dbReference type="Proteomes" id="UP000038045">
    <property type="component" value="Unplaced"/>
</dbReference>
<evidence type="ECO:0000313" key="1">
    <source>
        <dbReference type="Proteomes" id="UP000038045"/>
    </source>
</evidence>
<keyword evidence="1" id="KW-1185">Reference proteome</keyword>
<reference evidence="2" key="1">
    <citation type="submission" date="2017-02" db="UniProtKB">
        <authorList>
            <consortium name="WormBaseParasite"/>
        </authorList>
    </citation>
    <scope>IDENTIFICATION</scope>
</reference>
<accession>A0A0N4ZMF6</accession>
<dbReference type="STRING" id="131310.A0A0N4ZMF6"/>
<sequence length="430" mass="50917">MIEKDLDDDYSVKTLEQKEKSDSNIEGEWEISGNTKYFPNINGDYIYSHDFKFNNAEYSKNQYFSKAISKNGVKVIKDIQCELKEGLLKGKNEHFCEIAEYGYYKDFCCNILIMRRCSYYIANHNELDNYKDDEIYIFLKHMLSALFFLHNAGFVHGQINDKSFWHIRHDYTTSSISWEGPHNKYGVVLCDLDQVCRWNKNGYLDKLEKQDSDLKKIYEKRIKKKNRNIIYCSIKQHAGGNKSMKGDIESWFYLSISMLDGTLKWDKVLKTEDNAYLEKLNLRKATYSKYNNIGVIFADIINVIDKMKENEIPNIDIIVKQLELSEKYDSQLWNNEEEVKTQIEIPQFVQMALEYRRRNGIFNLKNINKEKELDDIIRENQKMTTTHNITNNNVHMSKEKRRNISIETKVKKKGLFAAFKQKIKSKFFTN</sequence>
<dbReference type="InterPro" id="IPR050235">
    <property type="entry name" value="CK1_Ser-Thr_kinase"/>
</dbReference>